<keyword evidence="1" id="KW-0805">Transcription regulation</keyword>
<dbReference type="PANTHER" id="PTHR46796:SF7">
    <property type="entry name" value="ARAC FAMILY TRANSCRIPTIONAL REGULATOR"/>
    <property type="match status" value="1"/>
</dbReference>
<name>A0ABT0RKP5_9SPHN</name>
<dbReference type="Gene3D" id="1.10.10.60">
    <property type="entry name" value="Homeodomain-like"/>
    <property type="match status" value="2"/>
</dbReference>
<dbReference type="InterPro" id="IPR018062">
    <property type="entry name" value="HTH_AraC-typ_CS"/>
</dbReference>
<dbReference type="PRINTS" id="PR00032">
    <property type="entry name" value="HTHARAC"/>
</dbReference>
<dbReference type="PANTHER" id="PTHR46796">
    <property type="entry name" value="HTH-TYPE TRANSCRIPTIONAL ACTIVATOR RHAS-RELATED"/>
    <property type="match status" value="1"/>
</dbReference>
<dbReference type="InterPro" id="IPR032783">
    <property type="entry name" value="AraC_lig"/>
</dbReference>
<dbReference type="InterPro" id="IPR050204">
    <property type="entry name" value="AraC_XylS_family_regulators"/>
</dbReference>
<proteinExistence type="predicted"/>
<dbReference type="InterPro" id="IPR020449">
    <property type="entry name" value="Tscrpt_reg_AraC-type_HTH"/>
</dbReference>
<dbReference type="InterPro" id="IPR009057">
    <property type="entry name" value="Homeodomain-like_sf"/>
</dbReference>
<dbReference type="PROSITE" id="PS01124">
    <property type="entry name" value="HTH_ARAC_FAMILY_2"/>
    <property type="match status" value="1"/>
</dbReference>
<evidence type="ECO:0000313" key="6">
    <source>
        <dbReference type="Proteomes" id="UP001165363"/>
    </source>
</evidence>
<accession>A0ABT0RKP5</accession>
<reference evidence="5" key="1">
    <citation type="submission" date="2022-05" db="EMBL/GenBank/DDBJ databases">
        <authorList>
            <person name="Jo J.-H."/>
            <person name="Im W.-T."/>
        </authorList>
    </citation>
    <scope>NUCLEOTIDE SEQUENCE</scope>
    <source>
        <strain evidence="5">SE158</strain>
    </source>
</reference>
<keyword evidence="6" id="KW-1185">Reference proteome</keyword>
<dbReference type="RefSeq" id="WP_249847152.1">
    <property type="nucleotide sequence ID" value="NZ_JAMGBD010000001.1"/>
</dbReference>
<sequence>MAADALADVLKTVRMTGAMFYNVAAKAPWAAEQVAPELVLPLIRPGANHLIAYHIVTEGQCYASAVDGGEPIEVHAGEVIVFTRGDPHVMSSEPGMRAGPPSADALAGNIQLPYRVCFGDVGPTTAKLICGFLACDSGPFNPLMESLPQILIGKSDRGHGDMPCLGVLVRIAMNEIRDRRVGGEGVLGKIAELMFVEVVRQYIESLSPDRNGWLAGLKDPFVGKALALMHANPASGWGLEELAREVGSSRSEFADRFASLVGVPPMTYLAKWRMQVASGLLNDNVNIATVAAEVGYSSEAAFSRAFKKIVGEPPSVWRDRHALAA</sequence>
<protein>
    <submittedName>
        <fullName evidence="5">AraC family transcriptional regulator</fullName>
    </submittedName>
</protein>
<evidence type="ECO:0000256" key="2">
    <source>
        <dbReference type="ARBA" id="ARBA00023125"/>
    </source>
</evidence>
<dbReference type="SUPFAM" id="SSF46689">
    <property type="entry name" value="Homeodomain-like"/>
    <property type="match status" value="2"/>
</dbReference>
<dbReference type="Proteomes" id="UP001165363">
    <property type="component" value="Unassembled WGS sequence"/>
</dbReference>
<dbReference type="EMBL" id="JAMGBD010000001">
    <property type="protein sequence ID" value="MCL6683213.1"/>
    <property type="molecule type" value="Genomic_DNA"/>
</dbReference>
<keyword evidence="2" id="KW-0238">DNA-binding</keyword>
<keyword evidence="3" id="KW-0804">Transcription</keyword>
<dbReference type="Pfam" id="PF12833">
    <property type="entry name" value="HTH_18"/>
    <property type="match status" value="1"/>
</dbReference>
<dbReference type="SMART" id="SM00342">
    <property type="entry name" value="HTH_ARAC"/>
    <property type="match status" value="1"/>
</dbReference>
<evidence type="ECO:0000259" key="4">
    <source>
        <dbReference type="PROSITE" id="PS01124"/>
    </source>
</evidence>
<feature type="domain" description="HTH araC/xylS-type" evidence="4">
    <location>
        <begin position="223"/>
        <end position="320"/>
    </location>
</feature>
<gene>
    <name evidence="5" type="ORF">LZ536_04750</name>
</gene>
<comment type="caution">
    <text evidence="5">The sequence shown here is derived from an EMBL/GenBank/DDBJ whole genome shotgun (WGS) entry which is preliminary data.</text>
</comment>
<dbReference type="Pfam" id="PF12852">
    <property type="entry name" value="Cupin_6"/>
    <property type="match status" value="1"/>
</dbReference>
<evidence type="ECO:0000256" key="3">
    <source>
        <dbReference type="ARBA" id="ARBA00023163"/>
    </source>
</evidence>
<evidence type="ECO:0000313" key="5">
    <source>
        <dbReference type="EMBL" id="MCL6683213.1"/>
    </source>
</evidence>
<evidence type="ECO:0000256" key="1">
    <source>
        <dbReference type="ARBA" id="ARBA00023015"/>
    </source>
</evidence>
<dbReference type="PROSITE" id="PS00041">
    <property type="entry name" value="HTH_ARAC_FAMILY_1"/>
    <property type="match status" value="1"/>
</dbReference>
<organism evidence="5 6">
    <name type="scientific">Sphingomonas alba</name>
    <dbReference type="NCBI Taxonomy" id="2908208"/>
    <lineage>
        <taxon>Bacteria</taxon>
        <taxon>Pseudomonadati</taxon>
        <taxon>Pseudomonadota</taxon>
        <taxon>Alphaproteobacteria</taxon>
        <taxon>Sphingomonadales</taxon>
        <taxon>Sphingomonadaceae</taxon>
        <taxon>Sphingomonas</taxon>
    </lineage>
</organism>
<dbReference type="InterPro" id="IPR018060">
    <property type="entry name" value="HTH_AraC"/>
</dbReference>